<keyword evidence="3" id="KW-0732">Signal</keyword>
<dbReference type="AlphaFoldDB" id="A0A285UTU2"/>
<evidence type="ECO:0000256" key="1">
    <source>
        <dbReference type="ARBA" id="ARBA00004418"/>
    </source>
</evidence>
<dbReference type="Pfam" id="PF13416">
    <property type="entry name" value="SBP_bac_8"/>
    <property type="match status" value="1"/>
</dbReference>
<protein>
    <submittedName>
        <fullName evidence="5">Spermidine/putrescine-binding protein</fullName>
    </submittedName>
</protein>
<dbReference type="OrthoDB" id="6776301at2"/>
<dbReference type="GO" id="GO:0019808">
    <property type="term" value="F:polyamine binding"/>
    <property type="evidence" value="ECO:0007669"/>
    <property type="project" value="InterPro"/>
</dbReference>
<dbReference type="InterPro" id="IPR001188">
    <property type="entry name" value="Sperm_putr-bd"/>
</dbReference>
<dbReference type="RefSeq" id="WP_097141839.1">
    <property type="nucleotide sequence ID" value="NZ_OBQD01000014.1"/>
</dbReference>
<dbReference type="Proteomes" id="UP000219167">
    <property type="component" value="Unassembled WGS sequence"/>
</dbReference>
<dbReference type="InterPro" id="IPR006059">
    <property type="entry name" value="SBP"/>
</dbReference>
<gene>
    <name evidence="5" type="ORF">SAMN05892877_114122</name>
</gene>
<keyword evidence="4" id="KW-0574">Periplasm</keyword>
<dbReference type="GO" id="GO:0015846">
    <property type="term" value="P:polyamine transport"/>
    <property type="evidence" value="ECO:0007669"/>
    <property type="project" value="InterPro"/>
</dbReference>
<dbReference type="PRINTS" id="PR00909">
    <property type="entry name" value="SPERMDNBNDNG"/>
</dbReference>
<dbReference type="PANTHER" id="PTHR30222:SF17">
    <property type="entry name" value="SPERMIDINE_PUTRESCINE-BINDING PERIPLASMIC PROTEIN"/>
    <property type="match status" value="1"/>
</dbReference>
<evidence type="ECO:0000256" key="3">
    <source>
        <dbReference type="ARBA" id="ARBA00022729"/>
    </source>
</evidence>
<dbReference type="InterPro" id="IPR006311">
    <property type="entry name" value="TAT_signal"/>
</dbReference>
<dbReference type="PROSITE" id="PS51318">
    <property type="entry name" value="TAT"/>
    <property type="match status" value="1"/>
</dbReference>
<reference evidence="5 6" key="1">
    <citation type="submission" date="2017-08" db="EMBL/GenBank/DDBJ databases">
        <authorList>
            <person name="de Groot N.N."/>
        </authorList>
    </citation>
    <scope>NUCLEOTIDE SEQUENCE [LARGE SCALE GENOMIC DNA]</scope>
    <source>
        <strain evidence="5 6">JC85</strain>
    </source>
</reference>
<organism evidence="5 6">
    <name type="scientific">Rhizobium subbaraonis</name>
    <dbReference type="NCBI Taxonomy" id="908946"/>
    <lineage>
        <taxon>Bacteria</taxon>
        <taxon>Pseudomonadati</taxon>
        <taxon>Pseudomonadota</taxon>
        <taxon>Alphaproteobacteria</taxon>
        <taxon>Hyphomicrobiales</taxon>
        <taxon>Rhizobiaceae</taxon>
        <taxon>Rhizobium/Agrobacterium group</taxon>
        <taxon>Rhizobium</taxon>
    </lineage>
</organism>
<accession>A0A285UTU2</accession>
<evidence type="ECO:0000313" key="5">
    <source>
        <dbReference type="EMBL" id="SOC45284.1"/>
    </source>
</evidence>
<proteinExistence type="predicted"/>
<dbReference type="GO" id="GO:0042597">
    <property type="term" value="C:periplasmic space"/>
    <property type="evidence" value="ECO:0007669"/>
    <property type="project" value="UniProtKB-SubCell"/>
</dbReference>
<evidence type="ECO:0000313" key="6">
    <source>
        <dbReference type="Proteomes" id="UP000219167"/>
    </source>
</evidence>
<evidence type="ECO:0000256" key="4">
    <source>
        <dbReference type="ARBA" id="ARBA00022764"/>
    </source>
</evidence>
<dbReference type="Gene3D" id="3.40.190.10">
    <property type="entry name" value="Periplasmic binding protein-like II"/>
    <property type="match status" value="2"/>
</dbReference>
<dbReference type="PANTHER" id="PTHR30222">
    <property type="entry name" value="SPERMIDINE/PUTRESCINE-BINDING PERIPLASMIC PROTEIN"/>
    <property type="match status" value="1"/>
</dbReference>
<evidence type="ECO:0000256" key="2">
    <source>
        <dbReference type="ARBA" id="ARBA00022448"/>
    </source>
</evidence>
<name>A0A285UTU2_9HYPH</name>
<dbReference type="EMBL" id="OBQD01000014">
    <property type="protein sequence ID" value="SOC45284.1"/>
    <property type="molecule type" value="Genomic_DNA"/>
</dbReference>
<keyword evidence="6" id="KW-1185">Reference proteome</keyword>
<sequence length="358" mass="39063">MAEFSRRNTLKLMTATLAAGASFSLLPRKVFASGQITVLNWQGYGTDEAWSLKQFTEKTGISVVHDYYSSESEMLTKMRTNPGAYDLVVLNAARCAQAVAEDLLQPIDFSKVPNAATVDEALRSNPNFSKDGVGFAVPWVWGMTALAIREGKPKPESYKALADATYKGRVAMDDDAIINVGIGALMTGQDMNDPQDLAAVTEALKSIKPNVKLLWSTEDQWNKSFAADEFDLSIFWSGGSVRSKRNSKLPVEFVVPKEGAVGWVDGLGIPATAPNPEGALAFANWMIDPAFYVEWATKVGAPASSNSAALDSLPADDLSRQVHNPDYLKTMSIMSALPDDRREAFNNVWQEVKAFYAE</sequence>
<comment type="subcellular location">
    <subcellularLocation>
        <location evidence="1">Periplasm</location>
    </subcellularLocation>
</comment>
<keyword evidence="2" id="KW-0813">Transport</keyword>
<dbReference type="SUPFAM" id="SSF53850">
    <property type="entry name" value="Periplasmic binding protein-like II"/>
    <property type="match status" value="1"/>
</dbReference>